<feature type="transmembrane region" description="Helical" evidence="5">
    <location>
        <begin position="16"/>
        <end position="33"/>
    </location>
</feature>
<dbReference type="InterPro" id="IPR020846">
    <property type="entry name" value="MFS_dom"/>
</dbReference>
<dbReference type="PROSITE" id="PS50850">
    <property type="entry name" value="MFS"/>
    <property type="match status" value="1"/>
</dbReference>
<feature type="transmembrane region" description="Helical" evidence="5">
    <location>
        <begin position="143"/>
        <end position="165"/>
    </location>
</feature>
<dbReference type="Proteomes" id="UP000679126">
    <property type="component" value="Unassembled WGS sequence"/>
</dbReference>
<dbReference type="InterPro" id="IPR036259">
    <property type="entry name" value="MFS_trans_sf"/>
</dbReference>
<reference evidence="8" key="1">
    <citation type="submission" date="2021-03" db="EMBL/GenBank/DDBJ databases">
        <title>Assistant Professor.</title>
        <authorList>
            <person name="Huq M.A."/>
        </authorList>
    </citation>
    <scope>NUCLEOTIDE SEQUENCE [LARGE SCALE GENOMIC DNA]</scope>
    <source>
        <strain evidence="8">MAH-28</strain>
    </source>
</reference>
<dbReference type="SUPFAM" id="SSF103473">
    <property type="entry name" value="MFS general substrate transporter"/>
    <property type="match status" value="1"/>
</dbReference>
<dbReference type="InterPro" id="IPR000849">
    <property type="entry name" value="Sugar_P_transporter"/>
</dbReference>
<accession>A0ABS3Y9H9</accession>
<evidence type="ECO:0000313" key="7">
    <source>
        <dbReference type="EMBL" id="MBO9151324.1"/>
    </source>
</evidence>
<evidence type="ECO:0000256" key="3">
    <source>
        <dbReference type="ARBA" id="ARBA00022989"/>
    </source>
</evidence>
<feature type="transmembrane region" description="Helical" evidence="5">
    <location>
        <begin position="261"/>
        <end position="280"/>
    </location>
</feature>
<evidence type="ECO:0000313" key="8">
    <source>
        <dbReference type="Proteomes" id="UP000679126"/>
    </source>
</evidence>
<name>A0ABS3Y9H9_9BACT</name>
<evidence type="ECO:0000259" key="6">
    <source>
        <dbReference type="PROSITE" id="PS50850"/>
    </source>
</evidence>
<dbReference type="InterPro" id="IPR011701">
    <property type="entry name" value="MFS"/>
</dbReference>
<comment type="caution">
    <text evidence="7">The sequence shown here is derived from an EMBL/GenBank/DDBJ whole genome shotgun (WGS) entry which is preliminary data.</text>
</comment>
<sequence>MMDQQNTRAHLENGRWRMLLLTMFCYLFFYTGRHNFGWASHQLAETLHISFERIGWISFAMLAGYALGQMINGNLADRLSPKHMIATGGLLSVSANILISFSDDYATILILWCLNGYFQSMAWAAGSRIIANWWRDGNKGMAYGLYTMSAGLSSVITYLFSILLVEENWRSIFRIPVLFLAGAVIIFFIFVRNAPRYDGGEKTAAETRPGWKEAYAAALGNKRFLIVCLALGFQSMARYALIFWIPLYFLSATFEDAPSKVWISILLPIGMAAGAFAFGFISDKFFRGNRMLSIFAGMTACCMLSALIYFLNVKSGVTIGALVFCAGFFSYGPQANFWPLAPELLGQRYVGTGTGIMNMSAYVFAAIGEPLMGKVIDATGNKAVMFLVVALIALLAALTILLAARPRLPENQMAARVVDAG</sequence>
<evidence type="ECO:0000256" key="1">
    <source>
        <dbReference type="ARBA" id="ARBA00004127"/>
    </source>
</evidence>
<dbReference type="RefSeq" id="WP_209143419.1">
    <property type="nucleotide sequence ID" value="NZ_JAGHKP010000001.1"/>
</dbReference>
<evidence type="ECO:0000256" key="2">
    <source>
        <dbReference type="ARBA" id="ARBA00022692"/>
    </source>
</evidence>
<dbReference type="PANTHER" id="PTHR43826:SF3">
    <property type="entry name" value="GLUCOSE-6-PHOSPHATE EXCHANGER SLC37A4"/>
    <property type="match status" value="1"/>
</dbReference>
<feature type="transmembrane region" description="Helical" evidence="5">
    <location>
        <begin position="83"/>
        <end position="102"/>
    </location>
</feature>
<feature type="transmembrane region" description="Helical" evidence="5">
    <location>
        <begin position="108"/>
        <end position="131"/>
    </location>
</feature>
<dbReference type="Pfam" id="PF07690">
    <property type="entry name" value="MFS_1"/>
    <property type="match status" value="1"/>
</dbReference>
<feature type="domain" description="Major facilitator superfamily (MFS) profile" evidence="6">
    <location>
        <begin position="18"/>
        <end position="408"/>
    </location>
</feature>
<keyword evidence="3 5" id="KW-1133">Transmembrane helix</keyword>
<dbReference type="EMBL" id="JAGHKP010000001">
    <property type="protein sequence ID" value="MBO9151324.1"/>
    <property type="molecule type" value="Genomic_DNA"/>
</dbReference>
<keyword evidence="2 5" id="KW-0812">Transmembrane</keyword>
<gene>
    <name evidence="7" type="ORF">J7I43_03835</name>
</gene>
<comment type="subcellular location">
    <subcellularLocation>
        <location evidence="1">Endomembrane system</location>
        <topology evidence="1">Multi-pass membrane protein</topology>
    </subcellularLocation>
</comment>
<feature type="transmembrane region" description="Helical" evidence="5">
    <location>
        <begin position="224"/>
        <end position="249"/>
    </location>
</feature>
<feature type="transmembrane region" description="Helical" evidence="5">
    <location>
        <begin position="171"/>
        <end position="191"/>
    </location>
</feature>
<dbReference type="PIRSF" id="PIRSF002808">
    <property type="entry name" value="Hexose_phosphate_transp"/>
    <property type="match status" value="1"/>
</dbReference>
<evidence type="ECO:0000256" key="5">
    <source>
        <dbReference type="SAM" id="Phobius"/>
    </source>
</evidence>
<evidence type="ECO:0000256" key="4">
    <source>
        <dbReference type="ARBA" id="ARBA00023136"/>
    </source>
</evidence>
<keyword evidence="8" id="KW-1185">Reference proteome</keyword>
<organism evidence="7 8">
    <name type="scientific">Chitinophaga chungangae</name>
    <dbReference type="NCBI Taxonomy" id="2821488"/>
    <lineage>
        <taxon>Bacteria</taxon>
        <taxon>Pseudomonadati</taxon>
        <taxon>Bacteroidota</taxon>
        <taxon>Chitinophagia</taxon>
        <taxon>Chitinophagales</taxon>
        <taxon>Chitinophagaceae</taxon>
        <taxon>Chitinophaga</taxon>
    </lineage>
</organism>
<feature type="transmembrane region" description="Helical" evidence="5">
    <location>
        <begin position="53"/>
        <end position="71"/>
    </location>
</feature>
<feature type="transmembrane region" description="Helical" evidence="5">
    <location>
        <begin position="292"/>
        <end position="311"/>
    </location>
</feature>
<protein>
    <submittedName>
        <fullName evidence="7">MFS transporter</fullName>
    </submittedName>
</protein>
<dbReference type="PANTHER" id="PTHR43826">
    <property type="entry name" value="GLUCOSE-6-PHOSPHATE EXCHANGER SLC37A4"/>
    <property type="match status" value="1"/>
</dbReference>
<feature type="transmembrane region" description="Helical" evidence="5">
    <location>
        <begin position="349"/>
        <end position="368"/>
    </location>
</feature>
<keyword evidence="4 5" id="KW-0472">Membrane</keyword>
<dbReference type="InterPro" id="IPR051337">
    <property type="entry name" value="OPA_Antiporter"/>
</dbReference>
<dbReference type="Gene3D" id="1.20.1250.20">
    <property type="entry name" value="MFS general substrate transporter like domains"/>
    <property type="match status" value="2"/>
</dbReference>
<feature type="transmembrane region" description="Helical" evidence="5">
    <location>
        <begin position="383"/>
        <end position="404"/>
    </location>
</feature>
<feature type="transmembrane region" description="Helical" evidence="5">
    <location>
        <begin position="317"/>
        <end position="337"/>
    </location>
</feature>
<proteinExistence type="predicted"/>